<reference evidence="2" key="1">
    <citation type="thesis" date="2020" institute="ProQuest LLC" country="789 East Eisenhower Parkway, Ann Arbor, MI, USA">
        <title>Comparative Genomics and Chromosome Evolution.</title>
        <authorList>
            <person name="Mudd A.B."/>
        </authorList>
    </citation>
    <scope>NUCLEOTIDE SEQUENCE</scope>
    <source>
        <strain evidence="2">237g6f4</strain>
        <tissue evidence="2">Blood</tissue>
    </source>
</reference>
<name>A0AAV6YHK1_ENGPU</name>
<proteinExistence type="predicted"/>
<dbReference type="EMBL" id="WNYA01035892">
    <property type="protein sequence ID" value="KAG8536944.1"/>
    <property type="molecule type" value="Genomic_DNA"/>
</dbReference>
<evidence type="ECO:0000256" key="1">
    <source>
        <dbReference type="SAM" id="MobiDB-lite"/>
    </source>
</evidence>
<gene>
    <name evidence="2" type="ORF">GDO81_025367</name>
</gene>
<dbReference type="Proteomes" id="UP000824782">
    <property type="component" value="Unassembled WGS sequence"/>
</dbReference>
<evidence type="ECO:0000313" key="3">
    <source>
        <dbReference type="Proteomes" id="UP000824782"/>
    </source>
</evidence>
<accession>A0AAV6YHK1</accession>
<keyword evidence="3" id="KW-1185">Reference proteome</keyword>
<feature type="region of interest" description="Disordered" evidence="1">
    <location>
        <begin position="74"/>
        <end position="122"/>
    </location>
</feature>
<feature type="compositionally biased region" description="Polar residues" evidence="1">
    <location>
        <begin position="88"/>
        <end position="102"/>
    </location>
</feature>
<protein>
    <submittedName>
        <fullName evidence="2">Uncharacterized protein</fullName>
    </submittedName>
</protein>
<comment type="caution">
    <text evidence="2">The sequence shown here is derived from an EMBL/GenBank/DDBJ whole genome shotgun (WGS) entry which is preliminary data.</text>
</comment>
<organism evidence="2 3">
    <name type="scientific">Engystomops pustulosus</name>
    <name type="common">Tungara frog</name>
    <name type="synonym">Physalaemus pustulosus</name>
    <dbReference type="NCBI Taxonomy" id="76066"/>
    <lineage>
        <taxon>Eukaryota</taxon>
        <taxon>Metazoa</taxon>
        <taxon>Chordata</taxon>
        <taxon>Craniata</taxon>
        <taxon>Vertebrata</taxon>
        <taxon>Euteleostomi</taxon>
        <taxon>Amphibia</taxon>
        <taxon>Batrachia</taxon>
        <taxon>Anura</taxon>
        <taxon>Neobatrachia</taxon>
        <taxon>Hyloidea</taxon>
        <taxon>Leptodactylidae</taxon>
        <taxon>Leiuperinae</taxon>
        <taxon>Engystomops</taxon>
    </lineage>
</organism>
<dbReference type="Gene3D" id="2.40.320.10">
    <property type="entry name" value="Hypothetical Protein Pfu-838710-001"/>
    <property type="match status" value="1"/>
</dbReference>
<dbReference type="AlphaFoldDB" id="A0AAV6YHK1"/>
<evidence type="ECO:0000313" key="2">
    <source>
        <dbReference type="EMBL" id="KAG8536944.1"/>
    </source>
</evidence>
<sequence length="233" mass="27123">MSRTQEEPHKVKIQQTYWAKDTVEEKMTEMGAMRTGKVLEEVEYYDTELYDLAFHESWLSRTGKQWQLITDREKATKTYNPSKRAKQVKSNDPKTSPNSNGKLRQDVQKIDPNGNTDPDTPRHMTCYELVDEKEIIECLSRILHLHVKLDNVKIDSFLEMAGIHKYTSVSNVTQETYRLRDIYTVIITTDGVSTRRSALISLYVEIDNVTQGFQRIEQLASELDLQPQQIYKT</sequence>